<reference evidence="3 4" key="1">
    <citation type="submission" date="2018-07" db="EMBL/GenBank/DDBJ databases">
        <title>Identification of spontaneous genetic mutation associated with occurrence of a yellow conidial color mutant of Aspergillus flavus.</title>
        <authorList>
            <person name="Chang P.-K."/>
            <person name="Mack B.M."/>
            <person name="Scharfenstein L."/>
            <person name="Gilbert M.K."/>
        </authorList>
    </citation>
    <scope>NUCLEOTIDE SEQUENCE [LARGE SCALE GENOMIC DNA]</scope>
    <source>
        <strain evidence="3 4">CA14</strain>
    </source>
</reference>
<sequence>MPRKKIDVWGLWASARSPASSQRYHGAKGNDPDNAEQSIAFASKVTTREIVTINDPTLGMPFLDEAAIGDNSNSNSSANAVEDRSSQNRRPTWIRGVYLCANATVGLLLLNTIFISVVGGLASKHRGSGGSSNSKVVYEGSCVITSRWNTAFHFIINAISTCILAASNYSPLVGYWRYGLSTKPSFGHYATYGVSHFPSGYKGLICLASDLFMNGGGDTSVLRPTGRYKDQSVKAVPFSYPSLPTRNSHECTVDAAYSDISPLYRTHSLSGCLAFEGKKNCQLLLSPSIAVIVSLAALMKVFAMYLAAHLQRSRAPPLLTTGDAVASFLERPDDTTKGMCWASKRHIRKGTSRQYRHLSPPRQWRKASSPFHWLATSMIFVGCSVVAIGLLAVRLPSAAANPQGLWDYESNVKGTGAFVLGTVSEMQGVVTANSVQLLVTVGYYFYNSVLTSMLASAEYSSYGTDRKPLRVTWPVKGSQQRSTYWLSVPYKYGIPVMILFMVIHWFVSQALYYVLLIPYSLDDQPLYGEKFSSLGASVLPMFIAGLVGLVLFILLLCLAFRRLKSTIPLAGSCSAAISAACHPPEDVCNATAAHGELLWGETSLPSDCVDDQSDGCDLPRGHCSFTPLDARQPSLNKLYA</sequence>
<gene>
    <name evidence="3" type="ORF">CA14_006391</name>
</gene>
<dbReference type="InterPro" id="IPR046623">
    <property type="entry name" value="DUF6536"/>
</dbReference>
<feature type="transmembrane region" description="Helical" evidence="1">
    <location>
        <begin position="283"/>
        <end position="308"/>
    </location>
</feature>
<feature type="domain" description="DUF6536" evidence="2">
    <location>
        <begin position="93"/>
        <end position="170"/>
    </location>
</feature>
<keyword evidence="1" id="KW-1133">Transmembrane helix</keyword>
<name>A0AB74BRB7_ASPFL</name>
<keyword evidence="1" id="KW-0472">Membrane</keyword>
<evidence type="ECO:0000313" key="3">
    <source>
        <dbReference type="EMBL" id="RMZ37008.1"/>
    </source>
</evidence>
<dbReference type="Pfam" id="PF20163">
    <property type="entry name" value="DUF6536"/>
    <property type="match status" value="1"/>
</dbReference>
<dbReference type="Proteomes" id="UP000275480">
    <property type="component" value="Unassembled WGS sequence"/>
</dbReference>
<proteinExistence type="predicted"/>
<feature type="transmembrane region" description="Helical" evidence="1">
    <location>
        <begin position="97"/>
        <end position="122"/>
    </location>
</feature>
<feature type="transmembrane region" description="Helical" evidence="1">
    <location>
        <begin position="154"/>
        <end position="176"/>
    </location>
</feature>
<evidence type="ECO:0000259" key="2">
    <source>
        <dbReference type="Pfam" id="PF20163"/>
    </source>
</evidence>
<feature type="transmembrane region" description="Helical" evidence="1">
    <location>
        <begin position="371"/>
        <end position="393"/>
    </location>
</feature>
<feature type="transmembrane region" description="Helical" evidence="1">
    <location>
        <begin position="539"/>
        <end position="560"/>
    </location>
</feature>
<keyword evidence="1" id="KW-0812">Transmembrane</keyword>
<protein>
    <recommendedName>
        <fullName evidence="2">DUF6536 domain-containing protein</fullName>
    </recommendedName>
</protein>
<evidence type="ECO:0000256" key="1">
    <source>
        <dbReference type="SAM" id="Phobius"/>
    </source>
</evidence>
<dbReference type="EMBL" id="QQZZ01000181">
    <property type="protein sequence ID" value="RMZ37008.1"/>
    <property type="molecule type" value="Genomic_DNA"/>
</dbReference>
<dbReference type="PANTHER" id="PTHR35395:SF1">
    <property type="entry name" value="DUF6536 DOMAIN-CONTAINING PROTEIN"/>
    <property type="match status" value="1"/>
</dbReference>
<feature type="transmembrane region" description="Helical" evidence="1">
    <location>
        <begin position="496"/>
        <end position="519"/>
    </location>
</feature>
<dbReference type="PANTHER" id="PTHR35395">
    <property type="entry name" value="DUF6536 DOMAIN-CONTAINING PROTEIN"/>
    <property type="match status" value="1"/>
</dbReference>
<evidence type="ECO:0000313" key="4">
    <source>
        <dbReference type="Proteomes" id="UP000275480"/>
    </source>
</evidence>
<organism evidence="3 4">
    <name type="scientific">Aspergillus flavus</name>
    <dbReference type="NCBI Taxonomy" id="5059"/>
    <lineage>
        <taxon>Eukaryota</taxon>
        <taxon>Fungi</taxon>
        <taxon>Dikarya</taxon>
        <taxon>Ascomycota</taxon>
        <taxon>Pezizomycotina</taxon>
        <taxon>Eurotiomycetes</taxon>
        <taxon>Eurotiomycetidae</taxon>
        <taxon>Eurotiales</taxon>
        <taxon>Aspergillaceae</taxon>
        <taxon>Aspergillus</taxon>
        <taxon>Aspergillus subgen. Circumdati</taxon>
    </lineage>
</organism>
<comment type="caution">
    <text evidence="3">The sequence shown here is derived from an EMBL/GenBank/DDBJ whole genome shotgun (WGS) entry which is preliminary data.</text>
</comment>
<accession>A0AB74BRB7</accession>
<dbReference type="AlphaFoldDB" id="A0AB74BRB7"/>